<gene>
    <name evidence="1" type="ORF">MNB_SUP05-SYMBIONT-4-5</name>
</gene>
<dbReference type="EMBL" id="FPHY01000187">
    <property type="protein sequence ID" value="SFV87313.1"/>
    <property type="molecule type" value="Genomic_DNA"/>
</dbReference>
<dbReference type="AlphaFoldDB" id="A0A1W1E024"/>
<accession>A0A1W1E024</accession>
<name>A0A1W1E024_9ZZZZ</name>
<protein>
    <recommendedName>
        <fullName evidence="2">Transposase DDE domain-containing protein</fullName>
    </recommendedName>
</protein>
<evidence type="ECO:0000313" key="1">
    <source>
        <dbReference type="EMBL" id="SFV87313.1"/>
    </source>
</evidence>
<sequence>MLIIVCFSVLKKSRILIAILDFLSPLKRTIIRAFCVISFKELKNDFGARQTPCGDFDVNALYFDICALSYNLFALMRQLLLVEFVNKRAKYVRHCLYAVAAKVVLHGGLGVRGGVMICLSKFCLTLGG</sequence>
<evidence type="ECO:0008006" key="2">
    <source>
        <dbReference type="Google" id="ProtNLM"/>
    </source>
</evidence>
<reference evidence="1" key="1">
    <citation type="submission" date="2016-10" db="EMBL/GenBank/DDBJ databases">
        <authorList>
            <person name="de Groot N.N."/>
        </authorList>
    </citation>
    <scope>NUCLEOTIDE SEQUENCE</scope>
</reference>
<proteinExistence type="predicted"/>
<organism evidence="1">
    <name type="scientific">hydrothermal vent metagenome</name>
    <dbReference type="NCBI Taxonomy" id="652676"/>
    <lineage>
        <taxon>unclassified sequences</taxon>
        <taxon>metagenomes</taxon>
        <taxon>ecological metagenomes</taxon>
    </lineage>
</organism>